<protein>
    <submittedName>
        <fullName evidence="1">Uncharacterized protein</fullName>
    </submittedName>
</protein>
<proteinExistence type="predicted"/>
<dbReference type="Proteomes" id="UP000191931">
    <property type="component" value="Unassembled WGS sequence"/>
</dbReference>
<dbReference type="AlphaFoldDB" id="A0A1W1H4W8"/>
<reference evidence="1 2" key="1">
    <citation type="submission" date="2017-03" db="EMBL/GenBank/DDBJ databases">
        <authorList>
            <person name="Afonso C.L."/>
            <person name="Miller P.J."/>
            <person name="Scott M.A."/>
            <person name="Spackman E."/>
            <person name="Goraichik I."/>
            <person name="Dimitrov K.M."/>
            <person name="Suarez D.L."/>
            <person name="Swayne D.E."/>
        </authorList>
    </citation>
    <scope>NUCLEOTIDE SEQUENCE [LARGE SCALE GENOMIC DNA]</scope>
    <source>
        <strain evidence="1">PRJEB14757</strain>
    </source>
</reference>
<dbReference type="STRING" id="1246637.MTBBW1_1020006"/>
<evidence type="ECO:0000313" key="1">
    <source>
        <dbReference type="EMBL" id="SLM27482.1"/>
    </source>
</evidence>
<dbReference type="EMBL" id="FWEV01000005">
    <property type="protein sequence ID" value="SLM27482.1"/>
    <property type="molecule type" value="Genomic_DNA"/>
</dbReference>
<evidence type="ECO:0000313" key="2">
    <source>
        <dbReference type="Proteomes" id="UP000191931"/>
    </source>
</evidence>
<keyword evidence="2" id="KW-1185">Reference proteome</keyword>
<sequence length="40" mass="4618">MITRQLYLDSIGFSIFILQKQVVMEKSARRALSSKKTMVV</sequence>
<gene>
    <name evidence="1" type="ORF">MTBBW1_1020006</name>
</gene>
<organism evidence="1 2">
    <name type="scientific">Desulfamplus magnetovallimortis</name>
    <dbReference type="NCBI Taxonomy" id="1246637"/>
    <lineage>
        <taxon>Bacteria</taxon>
        <taxon>Pseudomonadati</taxon>
        <taxon>Thermodesulfobacteriota</taxon>
        <taxon>Desulfobacteria</taxon>
        <taxon>Desulfobacterales</taxon>
        <taxon>Desulfobacteraceae</taxon>
        <taxon>Desulfamplus</taxon>
    </lineage>
</organism>
<name>A0A1W1H4W8_9BACT</name>
<accession>A0A1W1H4W8</accession>